<feature type="region of interest" description="Disordered" evidence="1">
    <location>
        <begin position="230"/>
        <end position="265"/>
    </location>
</feature>
<dbReference type="Proteomes" id="UP000825258">
    <property type="component" value="Chromosome"/>
</dbReference>
<sequence length="556" mass="61245">MKNKFKFLIASLSIAMLFLSSCEKEIYDDAIYKSQQPQNLSISKISFKELKSNKNVVEKIKSVMTKKLPTSIANRAVYNEDFGVLIDTTNIVQMTSATEQSITFNIVDYTDSTKKENLVLVSKNDGNFEAYIAEYNLTQQDLDILASGGTLQNIQPTSISEIENASKIAVSGACVSSYTYTYSACYNSSGDIIFNNGELGNGCVGMGFDYEMQVITIDMACLADGGGGGTSGTSGTSGTGTSGTGTTGSGPTGGSTNTGSNNPNPNQSILDLFNTTFVPCTSCLEFNQTLSNFLVDLSPEQLEYWNDLSAYPRIQQTIVDYLEANNSSTQSIAFAINAIEDLNNNECTILPSVTNPLDIVANFDSSFFGSYPEDQIEHDHDAIQQQFNIIRSTQGNLAAVTYLINIYDLNNFRNGYYVNTNYTITFENGLSNGAHANAIRQFTNGVLTSCNLEIDTNLFSISDFGYITRVIKHELLHVLQGEIHGQTQSVALQEFQAYYNQLFGFTDLKKLQDVGIVEGLLDKLIENMNQLSDSEKLQNKRQIDFIKLHYPELCKR</sequence>
<dbReference type="RefSeq" id="WP_221258664.1">
    <property type="nucleotide sequence ID" value="NZ_AP024749.1"/>
</dbReference>
<feature type="compositionally biased region" description="Gly residues" evidence="1">
    <location>
        <begin position="230"/>
        <end position="253"/>
    </location>
</feature>
<accession>A0ABN6HYU6</accession>
<name>A0ABN6HYU6_9FLAO</name>
<reference evidence="2 3" key="1">
    <citation type="submission" date="2021-06" db="EMBL/GenBank/DDBJ databases">
        <title>Whole genome sequences of Flavobacterium sp. KK2020170 and assembly.</title>
        <authorList>
            <person name="Kitahara K."/>
            <person name="Miyoshi S."/>
            <person name="Uesaka K."/>
        </authorList>
    </citation>
    <scope>NUCLEOTIDE SEQUENCE [LARGE SCALE GENOMIC DNA]</scope>
    <source>
        <strain evidence="2 3">KK2020170</strain>
    </source>
</reference>
<feature type="compositionally biased region" description="Low complexity" evidence="1">
    <location>
        <begin position="254"/>
        <end position="265"/>
    </location>
</feature>
<protein>
    <recommendedName>
        <fullName evidence="4">Substrate import-associated zinc metallohydrolase lipoprotein</fullName>
    </recommendedName>
</protein>
<evidence type="ECO:0000313" key="2">
    <source>
        <dbReference type="EMBL" id="BCY29593.1"/>
    </source>
</evidence>
<evidence type="ECO:0000256" key="1">
    <source>
        <dbReference type="SAM" id="MobiDB-lite"/>
    </source>
</evidence>
<evidence type="ECO:0008006" key="4">
    <source>
        <dbReference type="Google" id="ProtNLM"/>
    </source>
</evidence>
<dbReference type="EMBL" id="AP024749">
    <property type="protein sequence ID" value="BCY29593.1"/>
    <property type="molecule type" value="Genomic_DNA"/>
</dbReference>
<gene>
    <name evidence="2" type="ORF">KK2020170_24610</name>
</gene>
<proteinExistence type="predicted"/>
<keyword evidence="3" id="KW-1185">Reference proteome</keyword>
<evidence type="ECO:0000313" key="3">
    <source>
        <dbReference type="Proteomes" id="UP000825258"/>
    </source>
</evidence>
<organism evidence="2 3">
    <name type="scientific">Flavobacterium okayamense</name>
    <dbReference type="NCBI Taxonomy" id="2830782"/>
    <lineage>
        <taxon>Bacteria</taxon>
        <taxon>Pseudomonadati</taxon>
        <taxon>Bacteroidota</taxon>
        <taxon>Flavobacteriia</taxon>
        <taxon>Flavobacteriales</taxon>
        <taxon>Flavobacteriaceae</taxon>
        <taxon>Flavobacterium</taxon>
    </lineage>
</organism>
<dbReference type="PROSITE" id="PS51257">
    <property type="entry name" value="PROKAR_LIPOPROTEIN"/>
    <property type="match status" value="1"/>
</dbReference>